<evidence type="ECO:0000313" key="5">
    <source>
        <dbReference type="Proteomes" id="UP000038040"/>
    </source>
</evidence>
<evidence type="ECO:0000256" key="3">
    <source>
        <dbReference type="ARBA" id="ARBA00023274"/>
    </source>
</evidence>
<dbReference type="SUPFAM" id="SSF53137">
    <property type="entry name" value="Translational machinery components"/>
    <property type="match status" value="1"/>
</dbReference>
<dbReference type="GO" id="GO:0022625">
    <property type="term" value="C:cytosolic large ribosomal subunit"/>
    <property type="evidence" value="ECO:0007669"/>
    <property type="project" value="TreeGrafter"/>
</dbReference>
<evidence type="ECO:0000256" key="1">
    <source>
        <dbReference type="ARBA" id="ARBA00007116"/>
    </source>
</evidence>
<dbReference type="GO" id="GO:0006412">
    <property type="term" value="P:translation"/>
    <property type="evidence" value="ECO:0007669"/>
    <property type="project" value="InterPro"/>
</dbReference>
<name>A0A0N4UGD9_DRAME</name>
<evidence type="ECO:0000256" key="2">
    <source>
        <dbReference type="ARBA" id="ARBA00022980"/>
    </source>
</evidence>
<dbReference type="Proteomes" id="UP000038040">
    <property type="component" value="Unplaced"/>
</dbReference>
<dbReference type="PRINTS" id="PR00058">
    <property type="entry name" value="RIBOSOMALL5"/>
</dbReference>
<dbReference type="Gene3D" id="3.30.420.100">
    <property type="match status" value="1"/>
</dbReference>
<accession>A0A0N4UGD9</accession>
<dbReference type="OrthoDB" id="1618453at2759"/>
<dbReference type="CDD" id="cd00432">
    <property type="entry name" value="Ribosomal_L18_L5e"/>
    <property type="match status" value="1"/>
</dbReference>
<comment type="similarity">
    <text evidence="1">Belongs to the universal ribosomal protein uL18 family.</text>
</comment>
<keyword evidence="2" id="KW-0689">Ribosomal protein</keyword>
<evidence type="ECO:0000313" key="4">
    <source>
        <dbReference type="EMBL" id="VDN59695.1"/>
    </source>
</evidence>
<evidence type="ECO:0000313" key="6">
    <source>
        <dbReference type="Proteomes" id="UP000274756"/>
    </source>
</evidence>
<dbReference type="AlphaFoldDB" id="A0A0N4UGD9"/>
<organism evidence="5 7">
    <name type="scientific">Dracunculus medinensis</name>
    <name type="common">Guinea worm</name>
    <dbReference type="NCBI Taxonomy" id="318479"/>
    <lineage>
        <taxon>Eukaryota</taxon>
        <taxon>Metazoa</taxon>
        <taxon>Ecdysozoa</taxon>
        <taxon>Nematoda</taxon>
        <taxon>Chromadorea</taxon>
        <taxon>Rhabditida</taxon>
        <taxon>Spirurina</taxon>
        <taxon>Dracunculoidea</taxon>
        <taxon>Dracunculidae</taxon>
        <taxon>Dracunculus</taxon>
    </lineage>
</organism>
<keyword evidence="6" id="KW-1185">Reference proteome</keyword>
<sequence length="196" mass="22184">MGFVKVIKNKAYFKRFQVKLKRRREGKTDYHARKRLTVQDKNKYNTPKYRLIVRFTNKDIVTQIAYSRIQGDIVVCAAYSHELPKYGIKVGLTNYAAAYATGLLLARRHLAKIGLAETYKGAEEVSGEDYNVEKEGKRAPFKAVLDVGLARTTTGAKIFASMKGVADGGIDVPHRFSYIYFFFSEGKQNLILIITS</sequence>
<dbReference type="Proteomes" id="UP000274756">
    <property type="component" value="Unassembled WGS sequence"/>
</dbReference>
<dbReference type="InterPro" id="IPR005485">
    <property type="entry name" value="Rbsml_uL18_euk_arch"/>
</dbReference>
<dbReference type="GO" id="GO:0008097">
    <property type="term" value="F:5S rRNA binding"/>
    <property type="evidence" value="ECO:0007669"/>
    <property type="project" value="InterPro"/>
</dbReference>
<dbReference type="InterPro" id="IPR057268">
    <property type="entry name" value="Ribosomal_L18"/>
</dbReference>
<protein>
    <submittedName>
        <fullName evidence="7">60S ribosomal protein L5</fullName>
    </submittedName>
</protein>
<reference evidence="7" key="1">
    <citation type="submission" date="2017-02" db="UniProtKB">
        <authorList>
            <consortium name="WormBaseParasite"/>
        </authorList>
    </citation>
    <scope>IDENTIFICATION</scope>
</reference>
<dbReference type="Pfam" id="PF17144">
    <property type="entry name" value="Ribosomal_L5e"/>
    <property type="match status" value="1"/>
</dbReference>
<dbReference type="GO" id="GO:0003735">
    <property type="term" value="F:structural constituent of ribosome"/>
    <property type="evidence" value="ECO:0007669"/>
    <property type="project" value="InterPro"/>
</dbReference>
<dbReference type="GO" id="GO:0000027">
    <property type="term" value="P:ribosomal large subunit assembly"/>
    <property type="evidence" value="ECO:0007669"/>
    <property type="project" value="TreeGrafter"/>
</dbReference>
<reference evidence="4 6" key="2">
    <citation type="submission" date="2018-11" db="EMBL/GenBank/DDBJ databases">
        <authorList>
            <consortium name="Pathogen Informatics"/>
        </authorList>
    </citation>
    <scope>NUCLEOTIDE SEQUENCE [LARGE SCALE GENOMIC DNA]</scope>
</reference>
<dbReference type="PANTHER" id="PTHR23410:SF12">
    <property type="entry name" value="LARGE RIBOSOMAL SUBUNIT PROTEIN UL18"/>
    <property type="match status" value="1"/>
</dbReference>
<gene>
    <name evidence="4" type="ORF">DME_LOCUS9668</name>
</gene>
<dbReference type="EMBL" id="UYYG01001187">
    <property type="protein sequence ID" value="VDN59695.1"/>
    <property type="molecule type" value="Genomic_DNA"/>
</dbReference>
<dbReference type="PANTHER" id="PTHR23410">
    <property type="entry name" value="RIBOSOMAL PROTEIN L5-RELATED"/>
    <property type="match status" value="1"/>
</dbReference>
<proteinExistence type="inferred from homology"/>
<keyword evidence="3" id="KW-0687">Ribonucleoprotein</keyword>
<evidence type="ECO:0000313" key="7">
    <source>
        <dbReference type="WBParaSite" id="DME_0000655701-mRNA-1"/>
    </source>
</evidence>
<dbReference type="STRING" id="318479.A0A0N4UGD9"/>
<dbReference type="WBParaSite" id="DME_0000655701-mRNA-1">
    <property type="protein sequence ID" value="DME_0000655701-mRNA-1"/>
    <property type="gene ID" value="DME_0000655701"/>
</dbReference>